<name>A0A7X1XD52_9PSED</name>
<organism evidence="1 2">
    <name type="scientific">Pseudomonas helleri</name>
    <dbReference type="NCBI Taxonomy" id="1608996"/>
    <lineage>
        <taxon>Bacteria</taxon>
        <taxon>Pseudomonadati</taxon>
        <taxon>Pseudomonadota</taxon>
        <taxon>Gammaproteobacteria</taxon>
        <taxon>Pseudomonadales</taxon>
        <taxon>Pseudomonadaceae</taxon>
        <taxon>Pseudomonas</taxon>
    </lineage>
</organism>
<sequence length="59" mass="6721">MSVDERRGSVSVWKVTLHAEIGCCDGHDQCTCLKEVLTRLPAQRASEIAEMMPHRWRPV</sequence>
<proteinExistence type="predicted"/>
<dbReference type="Proteomes" id="UP000489190">
    <property type="component" value="Unassembled WGS sequence"/>
</dbReference>
<gene>
    <name evidence="1" type="ORF">GHO39_02510</name>
</gene>
<evidence type="ECO:0000313" key="2">
    <source>
        <dbReference type="Proteomes" id="UP000489190"/>
    </source>
</evidence>
<accession>A0A7X1XD52</accession>
<reference evidence="1 2" key="1">
    <citation type="submission" date="2019-10" db="EMBL/GenBank/DDBJ databases">
        <title>Evaluation of single-gene subtyping targets for Pseudomonas.</title>
        <authorList>
            <person name="Reichler S.J."/>
            <person name="Orsi R.H."/>
            <person name="Wiedmann M."/>
            <person name="Martin N.H."/>
            <person name="Murphy S.I."/>
        </authorList>
    </citation>
    <scope>NUCLEOTIDE SEQUENCE [LARGE SCALE GENOMIC DNA]</scope>
    <source>
        <strain evidence="1 2">FSL R10-3254</strain>
    </source>
</reference>
<protein>
    <recommendedName>
        <fullName evidence="3">Transposase IS66 C-terminal domain-containing protein</fullName>
    </recommendedName>
</protein>
<evidence type="ECO:0000313" key="1">
    <source>
        <dbReference type="EMBL" id="MQT88036.1"/>
    </source>
</evidence>
<dbReference type="EMBL" id="WIWI01000005">
    <property type="protein sequence ID" value="MQT88036.1"/>
    <property type="molecule type" value="Genomic_DNA"/>
</dbReference>
<comment type="caution">
    <text evidence="1">The sequence shown here is derived from an EMBL/GenBank/DDBJ whole genome shotgun (WGS) entry which is preliminary data.</text>
</comment>
<evidence type="ECO:0008006" key="3">
    <source>
        <dbReference type="Google" id="ProtNLM"/>
    </source>
</evidence>
<dbReference type="AlphaFoldDB" id="A0A7X1XD52"/>